<reference evidence="10" key="5">
    <citation type="journal article" date="2021" name="G3 (Bethesda)">
        <title>Aegilops tauschii genome assembly Aet v5.0 features greater sequence contiguity and improved annotation.</title>
        <authorList>
            <person name="Wang L."/>
            <person name="Zhu T."/>
            <person name="Rodriguez J.C."/>
            <person name="Deal K.R."/>
            <person name="Dubcovsky J."/>
            <person name="McGuire P.E."/>
            <person name="Lux T."/>
            <person name="Spannagl M."/>
            <person name="Mayer K.F.X."/>
            <person name="Baldrich P."/>
            <person name="Meyers B.C."/>
            <person name="Huo N."/>
            <person name="Gu Y.Q."/>
            <person name="Zhou H."/>
            <person name="Devos K.M."/>
            <person name="Bennetzen J.L."/>
            <person name="Unver T."/>
            <person name="Budak H."/>
            <person name="Gulick P.J."/>
            <person name="Galiba G."/>
            <person name="Kalapos B."/>
            <person name="Nelson D.R."/>
            <person name="Li P."/>
            <person name="You F.M."/>
            <person name="Luo M.C."/>
            <person name="Dvorak J."/>
        </authorList>
    </citation>
    <scope>NUCLEOTIDE SEQUENCE [LARGE SCALE GENOMIC DNA]</scope>
    <source>
        <strain evidence="10">cv. AL8/78</strain>
    </source>
</reference>
<feature type="transmembrane region" description="Helical" evidence="8">
    <location>
        <begin position="925"/>
        <end position="952"/>
    </location>
</feature>
<dbReference type="PANTHER" id="PTHR24186">
    <property type="entry name" value="PROTEIN PHOSPHATASE 1 REGULATORY SUBUNIT"/>
    <property type="match status" value="1"/>
</dbReference>
<keyword evidence="3" id="KW-0677">Repeat</keyword>
<evidence type="ECO:0000313" key="11">
    <source>
        <dbReference type="Proteomes" id="UP000015105"/>
    </source>
</evidence>
<keyword evidence="4 8" id="KW-1133">Transmembrane helix</keyword>
<sequence length="1085" mass="121281">RPNLFIIWYKVKLSSHSLLCPKCKAVLMDPVFWKAAENLMDPVFRKAADKGNIVSLQEFVAVKPNTIYSTTKAEKNTALHIAASEGHTLFVHHFLLLVGTNMELMVSQNNDGDTPLHLAVRAGHLEVVEHLILYLTWARGIDANLKEPTTMLNGKGNTPMHDALSHRQLDIALKLLEVNPRCANALNTEMQSPLYIAAREGYLHVVKRIADQLSAASVSTIGTHMTALHQAVLADDIGALDILLDNIVKLVEVTDSSGNNALHYAACHNRVHMISMLHNKNSTLAYMKNIEQHTALHKAAKYGSVEAARELMKQCPNTVEMVDLCGRNAFHISIINNKLRVLKLLLEYELPEEILNKQDNDGNTPLHHAAKLHQGPILWLLLNDLRINSYMINNEGHTPWDDQILIEPMTRDLSDAIDKGDMLSLVNFLAYYPERVYSVTPIRGHTSLHLTASKGDDWFVHHVLLYTNRNVGFITSKNSDGDTPLHLAVRAGHLEVVHHLMRYLAWAREIEPNLKLKEPLITPGKEGNTLLHEAVIHGRHLVAGSLLNSCKEIKFTAAGEFIKEYPECADFSSIYDVFLIIRNDDGDTALHLAVKAGNSVFVDMLIKCAKVMNLELTTRYAKGPITIANKLGNTPLHDAVLQRKSDVALKLLEANPSCAHMLNAAMQSPFYIAVRDSLTYVVKKIADQGLYVALMSTHGTVLHQSVLGNNIRALEILLDRYEELVELTDLSGNNALHYAAQHNNARIVSILLNKYSNLAYKQNDEKHTPLHTAAYYGSAEAAKELLKQFPDAIEMVDNTRQNALHIAARNDKVDVLELLLKYVLPEEIVNQQDRDGNTPLHHAAKLLNRQSTMLLLNDRRVKSWLLNQDEDTAFALSCKAGIFEMNVDEMDLWKELKKHGSRRRSQQVLTEQQFRPLWYWGRRTYMVSSVVINLFVAAMMSMATFAVTLAVPGGYSQQSGTAIVGHHLAFKIFAVGNTISMCGSTSTVLVLCYLTWQYHGQVLTRLIWANMLIVLSVLTAIISMLTAVYLTIAPVSRFLAYAVIAIGASAPFLACLILRKSLTRKSLFTRWIGMKLVPQGETGHR</sequence>
<dbReference type="GO" id="GO:0005886">
    <property type="term" value="C:plasma membrane"/>
    <property type="evidence" value="ECO:0007669"/>
    <property type="project" value="TreeGrafter"/>
</dbReference>
<keyword evidence="2 8" id="KW-0812">Transmembrane</keyword>
<dbReference type="EnsemblPlants" id="AET1Gv20193900.6">
    <property type="protein sequence ID" value="AET1Gv20193900.6"/>
    <property type="gene ID" value="AET1Gv20193900"/>
</dbReference>
<feature type="repeat" description="ANK" evidence="7">
    <location>
        <begin position="480"/>
        <end position="502"/>
    </location>
</feature>
<evidence type="ECO:0000259" key="9">
    <source>
        <dbReference type="Pfam" id="PF13962"/>
    </source>
</evidence>
<dbReference type="InterPro" id="IPR026961">
    <property type="entry name" value="PGG_dom"/>
</dbReference>
<keyword evidence="5 7" id="KW-0040">ANK repeat</keyword>
<dbReference type="SUPFAM" id="SSF48403">
    <property type="entry name" value="Ankyrin repeat"/>
    <property type="match status" value="3"/>
</dbReference>
<dbReference type="Gene3D" id="1.25.40.20">
    <property type="entry name" value="Ankyrin repeat-containing domain"/>
    <property type="match status" value="6"/>
</dbReference>
<evidence type="ECO:0000313" key="10">
    <source>
        <dbReference type="EnsemblPlants" id="AET1Gv20193900.6"/>
    </source>
</evidence>
<organism evidence="10 11">
    <name type="scientific">Aegilops tauschii subsp. strangulata</name>
    <name type="common">Goatgrass</name>
    <dbReference type="NCBI Taxonomy" id="200361"/>
    <lineage>
        <taxon>Eukaryota</taxon>
        <taxon>Viridiplantae</taxon>
        <taxon>Streptophyta</taxon>
        <taxon>Embryophyta</taxon>
        <taxon>Tracheophyta</taxon>
        <taxon>Spermatophyta</taxon>
        <taxon>Magnoliopsida</taxon>
        <taxon>Liliopsida</taxon>
        <taxon>Poales</taxon>
        <taxon>Poaceae</taxon>
        <taxon>BOP clade</taxon>
        <taxon>Pooideae</taxon>
        <taxon>Triticodae</taxon>
        <taxon>Triticeae</taxon>
        <taxon>Triticinae</taxon>
        <taxon>Aegilops</taxon>
    </lineage>
</organism>
<evidence type="ECO:0000256" key="2">
    <source>
        <dbReference type="ARBA" id="ARBA00022692"/>
    </source>
</evidence>
<reference evidence="11" key="1">
    <citation type="journal article" date="2014" name="Science">
        <title>Ancient hybridizations among the ancestral genomes of bread wheat.</title>
        <authorList>
            <consortium name="International Wheat Genome Sequencing Consortium,"/>
            <person name="Marcussen T."/>
            <person name="Sandve S.R."/>
            <person name="Heier L."/>
            <person name="Spannagl M."/>
            <person name="Pfeifer M."/>
            <person name="Jakobsen K.S."/>
            <person name="Wulff B.B."/>
            <person name="Steuernagel B."/>
            <person name="Mayer K.F."/>
            <person name="Olsen O.A."/>
        </authorList>
    </citation>
    <scope>NUCLEOTIDE SEQUENCE [LARGE SCALE GENOMIC DNA]</scope>
    <source>
        <strain evidence="11">cv. AL8/78</strain>
    </source>
</reference>
<feature type="transmembrane region" description="Helical" evidence="8">
    <location>
        <begin position="1038"/>
        <end position="1058"/>
    </location>
</feature>
<dbReference type="SMART" id="SM00248">
    <property type="entry name" value="ANK"/>
    <property type="match status" value="19"/>
</dbReference>
<dbReference type="STRING" id="200361.A0A452XWR3"/>
<dbReference type="Pfam" id="PF13637">
    <property type="entry name" value="Ank_4"/>
    <property type="match status" value="1"/>
</dbReference>
<dbReference type="AlphaFoldDB" id="A0A452XWR3"/>
<feature type="repeat" description="ANK" evidence="7">
    <location>
        <begin position="111"/>
        <end position="132"/>
    </location>
</feature>
<dbReference type="PANTHER" id="PTHR24186:SF50">
    <property type="entry name" value="ANKYRIN REPEAT-CONTAINING PROTEIN ITN1-LIKE ISOFORM X1"/>
    <property type="match status" value="1"/>
</dbReference>
<dbReference type="PROSITE" id="PS50297">
    <property type="entry name" value="ANK_REP_REGION"/>
    <property type="match status" value="4"/>
</dbReference>
<keyword evidence="6 8" id="KW-0472">Membrane</keyword>
<evidence type="ECO:0000256" key="3">
    <source>
        <dbReference type="ARBA" id="ARBA00022737"/>
    </source>
</evidence>
<evidence type="ECO:0000256" key="5">
    <source>
        <dbReference type="ARBA" id="ARBA00023043"/>
    </source>
</evidence>
<feature type="repeat" description="ANK" evidence="7">
    <location>
        <begin position="585"/>
        <end position="607"/>
    </location>
</feature>
<feature type="transmembrane region" description="Helical" evidence="8">
    <location>
        <begin position="972"/>
        <end position="994"/>
    </location>
</feature>
<accession>A0A452XWR3</accession>
<dbReference type="Proteomes" id="UP000015105">
    <property type="component" value="Chromosome 1D"/>
</dbReference>
<reference evidence="10" key="3">
    <citation type="journal article" date="2017" name="Nature">
        <title>Genome sequence of the progenitor of the wheat D genome Aegilops tauschii.</title>
        <authorList>
            <person name="Luo M.C."/>
            <person name="Gu Y.Q."/>
            <person name="Puiu D."/>
            <person name="Wang H."/>
            <person name="Twardziok S.O."/>
            <person name="Deal K.R."/>
            <person name="Huo N."/>
            <person name="Zhu T."/>
            <person name="Wang L."/>
            <person name="Wang Y."/>
            <person name="McGuire P.E."/>
            <person name="Liu S."/>
            <person name="Long H."/>
            <person name="Ramasamy R.K."/>
            <person name="Rodriguez J.C."/>
            <person name="Van S.L."/>
            <person name="Yuan L."/>
            <person name="Wang Z."/>
            <person name="Xia Z."/>
            <person name="Xiao L."/>
            <person name="Anderson O.D."/>
            <person name="Ouyang S."/>
            <person name="Liang Y."/>
            <person name="Zimin A.V."/>
            <person name="Pertea G."/>
            <person name="Qi P."/>
            <person name="Bennetzen J.L."/>
            <person name="Dai X."/>
            <person name="Dawson M.W."/>
            <person name="Muller H.G."/>
            <person name="Kugler K."/>
            <person name="Rivarola-Duarte L."/>
            <person name="Spannagl M."/>
            <person name="Mayer K.F.X."/>
            <person name="Lu F.H."/>
            <person name="Bevan M.W."/>
            <person name="Leroy P."/>
            <person name="Li P."/>
            <person name="You F.M."/>
            <person name="Sun Q."/>
            <person name="Liu Z."/>
            <person name="Lyons E."/>
            <person name="Wicker T."/>
            <person name="Salzberg S.L."/>
            <person name="Devos K.M."/>
            <person name="Dvorak J."/>
        </authorList>
    </citation>
    <scope>NUCLEOTIDE SEQUENCE [LARGE SCALE GENOMIC DNA]</scope>
    <source>
        <strain evidence="10">cv. AL8/78</strain>
    </source>
</reference>
<dbReference type="PROSITE" id="PS50088">
    <property type="entry name" value="ANK_REPEAT"/>
    <property type="match status" value="5"/>
</dbReference>
<dbReference type="Pfam" id="PF12796">
    <property type="entry name" value="Ank_2"/>
    <property type="match status" value="6"/>
</dbReference>
<reference evidence="10" key="4">
    <citation type="submission" date="2019-03" db="UniProtKB">
        <authorList>
            <consortium name="EnsemblPlants"/>
        </authorList>
    </citation>
    <scope>IDENTIFICATION</scope>
</reference>
<evidence type="ECO:0000256" key="7">
    <source>
        <dbReference type="PROSITE-ProRule" id="PRU00023"/>
    </source>
</evidence>
<keyword evidence="11" id="KW-1185">Reference proteome</keyword>
<dbReference type="InterPro" id="IPR036770">
    <property type="entry name" value="Ankyrin_rpt-contain_sf"/>
</dbReference>
<feature type="repeat" description="ANK" evidence="7">
    <location>
        <begin position="731"/>
        <end position="763"/>
    </location>
</feature>
<name>A0A452XWR3_AEGTS</name>
<dbReference type="Gramene" id="AET1Gv20193900.6">
    <property type="protein sequence ID" value="AET1Gv20193900.6"/>
    <property type="gene ID" value="AET1Gv20193900"/>
</dbReference>
<evidence type="ECO:0000256" key="6">
    <source>
        <dbReference type="ARBA" id="ARBA00023136"/>
    </source>
</evidence>
<proteinExistence type="predicted"/>
<evidence type="ECO:0000256" key="4">
    <source>
        <dbReference type="ARBA" id="ARBA00022989"/>
    </source>
</evidence>
<feature type="transmembrane region" description="Helical" evidence="8">
    <location>
        <begin position="1006"/>
        <end position="1032"/>
    </location>
</feature>
<comment type="subcellular location">
    <subcellularLocation>
        <location evidence="1">Membrane</location>
        <topology evidence="1">Multi-pass membrane protein</topology>
    </subcellularLocation>
</comment>
<feature type="repeat" description="ANK" evidence="7">
    <location>
        <begin position="74"/>
        <end position="107"/>
    </location>
</feature>
<protein>
    <recommendedName>
        <fullName evidence="9">PGG domain-containing protein</fullName>
    </recommendedName>
</protein>
<evidence type="ECO:0000256" key="8">
    <source>
        <dbReference type="SAM" id="Phobius"/>
    </source>
</evidence>
<dbReference type="Pfam" id="PF13962">
    <property type="entry name" value="PGG"/>
    <property type="match status" value="1"/>
</dbReference>
<reference evidence="11" key="2">
    <citation type="journal article" date="2017" name="Nat. Plants">
        <title>The Aegilops tauschii genome reveals multiple impacts of transposons.</title>
        <authorList>
            <person name="Zhao G."/>
            <person name="Zou C."/>
            <person name="Li K."/>
            <person name="Wang K."/>
            <person name="Li T."/>
            <person name="Gao L."/>
            <person name="Zhang X."/>
            <person name="Wang H."/>
            <person name="Yang Z."/>
            <person name="Liu X."/>
            <person name="Jiang W."/>
            <person name="Mao L."/>
            <person name="Kong X."/>
            <person name="Jiao Y."/>
            <person name="Jia J."/>
        </authorList>
    </citation>
    <scope>NUCLEOTIDE SEQUENCE [LARGE SCALE GENOMIC DNA]</scope>
    <source>
        <strain evidence="11">cv. AL8/78</strain>
    </source>
</reference>
<evidence type="ECO:0000256" key="1">
    <source>
        <dbReference type="ARBA" id="ARBA00004141"/>
    </source>
</evidence>
<dbReference type="InterPro" id="IPR002110">
    <property type="entry name" value="Ankyrin_rpt"/>
</dbReference>
<feature type="domain" description="PGG" evidence="9">
    <location>
        <begin position="933"/>
        <end position="1030"/>
    </location>
</feature>